<proteinExistence type="predicted"/>
<dbReference type="NCBIfam" id="TIGR01714">
    <property type="entry name" value="phage_rep_org_N"/>
    <property type="match status" value="1"/>
</dbReference>
<dbReference type="EMBL" id="CP104778">
    <property type="protein sequence ID" value="WPC21109.1"/>
    <property type="molecule type" value="Genomic_DNA"/>
</dbReference>
<feature type="compositionally biased region" description="Polar residues" evidence="1">
    <location>
        <begin position="269"/>
        <end position="279"/>
    </location>
</feature>
<reference evidence="4" key="1">
    <citation type="submission" date="2024-06" db="EMBL/GenBank/DDBJ databases">
        <authorList>
            <person name="Chang H.C."/>
            <person name="Mun S.Y."/>
        </authorList>
    </citation>
    <scope>NUCLEOTIDE SEQUENCE [LARGE SCALE GENOMIC DNA]</scope>
    <source>
        <strain evidence="4">KT1</strain>
    </source>
</reference>
<dbReference type="InterPro" id="IPR010056">
    <property type="entry name" value="Phage_rep_org__N"/>
</dbReference>
<evidence type="ECO:0000313" key="3">
    <source>
        <dbReference type="EMBL" id="WPC21109.1"/>
    </source>
</evidence>
<organism evidence="3 4">
    <name type="scientific">Pediococcus inopinatus</name>
    <dbReference type="NCBI Taxonomy" id="114090"/>
    <lineage>
        <taxon>Bacteria</taxon>
        <taxon>Bacillati</taxon>
        <taxon>Bacillota</taxon>
        <taxon>Bacilli</taxon>
        <taxon>Lactobacillales</taxon>
        <taxon>Lactobacillaceae</taxon>
        <taxon>Pediococcus</taxon>
    </lineage>
</organism>
<evidence type="ECO:0000256" key="1">
    <source>
        <dbReference type="SAM" id="MobiDB-lite"/>
    </source>
</evidence>
<evidence type="ECO:0000259" key="2">
    <source>
        <dbReference type="Pfam" id="PF09681"/>
    </source>
</evidence>
<dbReference type="RefSeq" id="WP_323707396.1">
    <property type="nucleotide sequence ID" value="NZ_CP104774.1"/>
</dbReference>
<accession>A0ABZ0Q3X8</accession>
<gene>
    <name evidence="3" type="ORF">N6G96_07375</name>
</gene>
<feature type="domain" description="Phage replisome organiser N-terminal" evidence="2">
    <location>
        <begin position="8"/>
        <end position="122"/>
    </location>
</feature>
<dbReference type="Pfam" id="PF09681">
    <property type="entry name" value="Phage_rep_org_N"/>
    <property type="match status" value="1"/>
</dbReference>
<keyword evidence="4" id="KW-1185">Reference proteome</keyword>
<evidence type="ECO:0000313" key="4">
    <source>
        <dbReference type="Proteomes" id="UP001302696"/>
    </source>
</evidence>
<name>A0ABZ0Q3X8_9LACO</name>
<protein>
    <submittedName>
        <fullName evidence="3">Phage replisome organizer N-terminal domain-containing protein</fullName>
    </submittedName>
</protein>
<sequence length="304" mass="35558">MADKRYYWIKVSSDWFQSPEVKVLRKLPGGDTYALIYLEMMVLSAPDGGYIYFEHIASDFAEELAIRLDEKKEAVSILLSWLEAKKLVSEGKSTDIIHFDRIDEMTGSETDAARRMRLKRMRHPKLVNNNTNLKLNNTNSLPRNNVQKCSTSRVRDRDRVRDKDKLKKLQNNFEQLWNLFPVTRRVGKEDGLKAYIKAVNEGIKENEISRGTKNYLKFVKIQNYSETYIKLVSNFFIYRTWKQYMSLPEAALKKQGDKVKEHLPDWAQGDSQTKLTESPINPEAKKKLDQRLAQIRNFNNNEVN</sequence>
<dbReference type="Proteomes" id="UP001302696">
    <property type="component" value="Chromosome"/>
</dbReference>
<feature type="region of interest" description="Disordered" evidence="1">
    <location>
        <begin position="263"/>
        <end position="286"/>
    </location>
</feature>